<gene>
    <name evidence="4" type="ORF">HEB94_001341</name>
</gene>
<name>A0A927MSM1_9ACTN</name>
<evidence type="ECO:0000256" key="2">
    <source>
        <dbReference type="SAM" id="Phobius"/>
    </source>
</evidence>
<keyword evidence="5" id="KW-1185">Reference proteome</keyword>
<dbReference type="AlphaFoldDB" id="A0A927MSM1"/>
<accession>A0A927MSM1</accession>
<evidence type="ECO:0000313" key="5">
    <source>
        <dbReference type="Proteomes" id="UP000638648"/>
    </source>
</evidence>
<feature type="transmembrane region" description="Helical" evidence="2">
    <location>
        <begin position="187"/>
        <end position="207"/>
    </location>
</feature>
<evidence type="ECO:0000256" key="1">
    <source>
        <dbReference type="SAM" id="MobiDB-lite"/>
    </source>
</evidence>
<dbReference type="EMBL" id="JADBEM010000001">
    <property type="protein sequence ID" value="MBE1604493.1"/>
    <property type="molecule type" value="Genomic_DNA"/>
</dbReference>
<dbReference type="GO" id="GO:0006508">
    <property type="term" value="P:proteolysis"/>
    <property type="evidence" value="ECO:0007669"/>
    <property type="project" value="UniProtKB-KW"/>
</dbReference>
<organism evidence="4 5">
    <name type="scientific">Actinopolymorpha pittospori</name>
    <dbReference type="NCBI Taxonomy" id="648752"/>
    <lineage>
        <taxon>Bacteria</taxon>
        <taxon>Bacillati</taxon>
        <taxon>Actinomycetota</taxon>
        <taxon>Actinomycetes</taxon>
        <taxon>Propionibacteriales</taxon>
        <taxon>Actinopolymorphaceae</taxon>
        <taxon>Actinopolymorpha</taxon>
    </lineage>
</organism>
<protein>
    <submittedName>
        <fullName evidence="4">Membrane protease YdiL (CAAX protease family)</fullName>
    </submittedName>
</protein>
<dbReference type="RefSeq" id="WP_192749017.1">
    <property type="nucleotide sequence ID" value="NZ_BAABJL010000126.1"/>
</dbReference>
<keyword evidence="2" id="KW-0812">Transmembrane</keyword>
<feature type="transmembrane region" description="Helical" evidence="2">
    <location>
        <begin position="158"/>
        <end position="181"/>
    </location>
</feature>
<reference evidence="4" key="1">
    <citation type="submission" date="2020-10" db="EMBL/GenBank/DDBJ databases">
        <title>Sequencing the genomes of 1000 actinobacteria strains.</title>
        <authorList>
            <person name="Klenk H.-P."/>
        </authorList>
    </citation>
    <scope>NUCLEOTIDE SEQUENCE</scope>
    <source>
        <strain evidence="4">DSM 45354</strain>
    </source>
</reference>
<dbReference type="PANTHER" id="PTHR35797">
    <property type="entry name" value="PROTEASE-RELATED"/>
    <property type="match status" value="1"/>
</dbReference>
<keyword evidence="2" id="KW-1133">Transmembrane helix</keyword>
<dbReference type="GO" id="GO:0004175">
    <property type="term" value="F:endopeptidase activity"/>
    <property type="evidence" value="ECO:0007669"/>
    <property type="project" value="UniProtKB-ARBA"/>
</dbReference>
<keyword evidence="4" id="KW-0378">Hydrolase</keyword>
<feature type="transmembrane region" description="Helical" evidence="2">
    <location>
        <begin position="36"/>
        <end position="58"/>
    </location>
</feature>
<feature type="domain" description="CAAX prenyl protease 2/Lysostaphin resistance protein A-like" evidence="3">
    <location>
        <begin position="124"/>
        <end position="226"/>
    </location>
</feature>
<dbReference type="GO" id="GO:0080120">
    <property type="term" value="P:CAAX-box protein maturation"/>
    <property type="evidence" value="ECO:0007669"/>
    <property type="project" value="UniProtKB-ARBA"/>
</dbReference>
<dbReference type="InterPro" id="IPR003675">
    <property type="entry name" value="Rce1/LyrA-like_dom"/>
</dbReference>
<keyword evidence="4" id="KW-0645">Protease</keyword>
<dbReference type="PANTHER" id="PTHR35797:SF1">
    <property type="entry name" value="PROTEASE"/>
    <property type="match status" value="1"/>
</dbReference>
<feature type="region of interest" description="Disordered" evidence="1">
    <location>
        <begin position="286"/>
        <end position="308"/>
    </location>
</feature>
<evidence type="ECO:0000259" key="3">
    <source>
        <dbReference type="Pfam" id="PF02517"/>
    </source>
</evidence>
<keyword evidence="2" id="KW-0472">Membrane</keyword>
<feature type="transmembrane region" description="Helical" evidence="2">
    <location>
        <begin position="79"/>
        <end position="99"/>
    </location>
</feature>
<dbReference type="Pfam" id="PF02517">
    <property type="entry name" value="Rce1-like"/>
    <property type="match status" value="1"/>
</dbReference>
<feature type="transmembrane region" description="Helical" evidence="2">
    <location>
        <begin position="219"/>
        <end position="238"/>
    </location>
</feature>
<sequence>MSRTTGLVTYLLISFGVTWTVEITLRLLGFSLANPLVQLLSLGWIAPAAAAFIVRRWVTREGFADAGLALRMRASWQHYLAAWLGPLAFTAAALGLAAVLGMWQPTLTPLEELVPGLPWWAFLGVLMLVVPLLAPLYWGEEFGWTSYLRLRIFPGRPLAATLATGLIWAIWHYPLAFLGYIEFGNVALGLLVWTVSFLCQEVILTWLRLRSGSIWTTSVAHAGNNMTLSLLTGMMLGANIGATAGIALMTAPMVVVACWILLSGRYQARPLAVACQEPLDGAMRTDRDERRPRYGCEAGVGPDQPGRP</sequence>
<comment type="caution">
    <text evidence="4">The sequence shown here is derived from an EMBL/GenBank/DDBJ whole genome shotgun (WGS) entry which is preliminary data.</text>
</comment>
<evidence type="ECO:0000313" key="4">
    <source>
        <dbReference type="EMBL" id="MBE1604493.1"/>
    </source>
</evidence>
<proteinExistence type="predicted"/>
<dbReference type="InterPro" id="IPR042150">
    <property type="entry name" value="MmRce1-like"/>
</dbReference>
<feature type="transmembrane region" description="Helical" evidence="2">
    <location>
        <begin position="244"/>
        <end position="262"/>
    </location>
</feature>
<feature type="transmembrane region" description="Helical" evidence="2">
    <location>
        <begin position="119"/>
        <end position="138"/>
    </location>
</feature>
<dbReference type="Proteomes" id="UP000638648">
    <property type="component" value="Unassembled WGS sequence"/>
</dbReference>